<evidence type="ECO:0000256" key="1">
    <source>
        <dbReference type="SAM" id="MobiDB-lite"/>
    </source>
</evidence>
<dbReference type="EMBL" id="CP099587">
    <property type="protein sequence ID" value="USS46676.1"/>
    <property type="molecule type" value="Genomic_DNA"/>
</dbReference>
<dbReference type="Proteomes" id="UP000594892">
    <property type="component" value="Chromosome 2"/>
</dbReference>
<accession>A0AAP9Y5Q1</accession>
<dbReference type="PANTHER" id="PTHR38690">
    <property type="entry name" value="PROTEASE-RELATED"/>
    <property type="match status" value="1"/>
</dbReference>
<evidence type="ECO:0000313" key="5">
    <source>
        <dbReference type="EMBL" id="USS46676.1"/>
    </source>
</evidence>
<dbReference type="InterPro" id="IPR011836">
    <property type="entry name" value="YhdP"/>
</dbReference>
<reference evidence="5" key="2">
    <citation type="submission" date="2022-06" db="EMBL/GenBank/DDBJ databases">
        <title>Draft genome sequence of Burkholderia glumae strain GR20004 isolated from rice panicle showing bacterial panicle blight.</title>
        <authorList>
            <person name="Choi S.Y."/>
            <person name="Lee Y.H."/>
        </authorList>
    </citation>
    <scope>NUCLEOTIDE SEQUENCE</scope>
    <source>
        <strain evidence="5">GR20004</strain>
    </source>
</reference>
<keyword evidence="2" id="KW-1133">Transmembrane helix</keyword>
<gene>
    <name evidence="4" type="ORF">I6H06_19955</name>
    <name evidence="5" type="ORF">NFI99_17365</name>
</gene>
<evidence type="ECO:0000259" key="3">
    <source>
        <dbReference type="Pfam" id="PF13116"/>
    </source>
</evidence>
<dbReference type="Pfam" id="PF13116">
    <property type="entry name" value="YhdP"/>
    <property type="match status" value="1"/>
</dbReference>
<evidence type="ECO:0000313" key="7">
    <source>
        <dbReference type="Proteomes" id="UP001056386"/>
    </source>
</evidence>
<protein>
    <submittedName>
        <fullName evidence="4">DUF3971 domain-containing protein</fullName>
    </submittedName>
</protein>
<dbReference type="PANTHER" id="PTHR38690:SF1">
    <property type="entry name" value="PROTEASE"/>
    <property type="match status" value="1"/>
</dbReference>
<feature type="domain" description="YhdP central" evidence="3">
    <location>
        <begin position="24"/>
        <end position="1385"/>
    </location>
</feature>
<dbReference type="EMBL" id="CP065601">
    <property type="protein sequence ID" value="QPQ94424.1"/>
    <property type="molecule type" value="Genomic_DNA"/>
</dbReference>
<dbReference type="InterPro" id="IPR025263">
    <property type="entry name" value="YhdP_central"/>
</dbReference>
<evidence type="ECO:0000313" key="6">
    <source>
        <dbReference type="Proteomes" id="UP000594892"/>
    </source>
</evidence>
<keyword evidence="7" id="KW-1185">Reference proteome</keyword>
<keyword evidence="2" id="KW-0812">Transmembrane</keyword>
<evidence type="ECO:0000313" key="4">
    <source>
        <dbReference type="EMBL" id="QPQ94424.1"/>
    </source>
</evidence>
<evidence type="ECO:0000256" key="2">
    <source>
        <dbReference type="SAM" id="Phobius"/>
    </source>
</evidence>
<proteinExistence type="predicted"/>
<feature type="region of interest" description="Disordered" evidence="1">
    <location>
        <begin position="1"/>
        <end position="20"/>
    </location>
</feature>
<reference evidence="4 6" key="1">
    <citation type="submission" date="2020-12" db="EMBL/GenBank/DDBJ databases">
        <title>FDA dAtabase for Regulatory Grade micrObial Sequences (FDA-ARGOS): Supporting development and validation of Infectious Disease Dx tests.</title>
        <authorList>
            <person name="Minogue T."/>
            <person name="Wolcott M."/>
            <person name="Wasieloski L."/>
            <person name="Aguilar W."/>
            <person name="Moore D."/>
            <person name="Jaissle J."/>
            <person name="Tallon L."/>
            <person name="Sadzewicz L."/>
            <person name="Zhao X."/>
            <person name="Boylan J."/>
            <person name="Ott S."/>
            <person name="Bowen H."/>
            <person name="Vavikolanu K."/>
            <person name="Mehta A."/>
            <person name="Aluvathingal J."/>
            <person name="Nadendla S."/>
            <person name="Yan Y."/>
            <person name="Sichtig H."/>
        </authorList>
    </citation>
    <scope>NUCLEOTIDE SEQUENCE [LARGE SCALE GENOMIC DNA]</scope>
    <source>
        <strain evidence="4 6">FDAARGOS_949</strain>
    </source>
</reference>
<sequence>MPDRQESAASSPEAGPPRHDHPVLRRVCRVVLIGGATIYFVAASSYLGLRYVLLPQVDRLRPRIESFVSDKLHAEVRIGRLAPHWSGMQPGVDVTALTIRKDGTTALTIPHATAAIAWGSLLSLAPTLSSLVVDAPDLLIERNRDGTLMVAGVAVPTTRRSGNDAFSTWLLRQQAIVLRGGTLRWRDAQRNAPELTLTGIRLAVLNDGLVHRLALQAPANGTLFAGPLDFRARFTHRPLAAIGRPANWTGEAYLSTGPVDLPTLARYLPVPLTAYAGRLDNTIWLGFQDGRLRDAHGMLSGADVALRVRPTQPRLDIPTASFGWNLALDPGHDYTLNLTDLHAELGQPPLDDGTPLSRLLAFRTLTARYRVPDATHGQLIQVAGDRVDLGILAEFVRGLPLPARLRNALVRTDPRGLIANYVMEAERAPPDPAELAGDETARAAPIVRYRITGDLQGISVEAQEPGPGLSPRGHPRAGVPGFENLWGHVDANERAGQARIDTVRAAVTMPGVFADPRLTFDRLSAQASWTVTHAPGEPRPRVDVKVPLLYVANPDAEITAAGGYTNPGHGRGSLDLKAEFGRAALARLVRYLPTSMSDHLHQYLGHALQAGTVSKGATIVAKGPLETFPYEHTPHDGVFRIVAPFTGGRFDPTPQPLHTLADGTPSVWPALDGISGVFELEQNKLGLDIASAHYKRVQLSGVRGRIADLGNPARSPLVIEGRAHGPLADLIDYANHSALGGMSRHLGERVTAQGPASLALKLTVPQRAAHGHTQVEGALRFGDNTLAADGLPPLSQLRGTIRFTQQSASLHRLSARLLGGEVHADGSYRVNGGYALDVNGRIAVDSARGLNLHGPAAALLGRVVGDAPYRLSVRGAKDGLPEIDASSDLTGLALDFPAPFTKAAGTPMPFSFTLAPLAPEAGRTLEQADLALGPVAAHYVLDATQGEPLRAVRGSLGMNRLPDLPRDGVTAAVDASELDADAWLAFAKTLRAAPAAPSSPARAPSPEPAAAARVDLASFAPKRFALHLGRLKLLKRNWENVIVGASHVDDLWQANVASNQVSGYLSWAPPMPGETGAGVLNARLAKLIVPDSADHDLVGGAMDMPTSRAMPSIDLVVDQVVARGHDIGRLQVNAHNFSENGVPVWQLDRLELANPAAKLTATANWRTSKRAIALGADADDAPRRTVFDFKLAIDDAGALLDRVGLPRTIAGGRGTLQGKVGWRGGPTAIDYPTLDGRLSLDLAHGQILKVDPGAAKLLGVLSLQGLARFLTLDFRDVIGKGLPFDSIEGTGRINDGIVTTDDFRIVTAPARVTVTGSVDLAHETQDLLAHITPKLSASAAAIGAAVINPLLGLGVLAANLALSQTLAHAFAFDYVITGSWAHPQIQRVADDRGKMGRMPADAARP</sequence>
<name>A0AAP9Y5Q1_BURGL</name>
<feature type="transmembrane region" description="Helical" evidence="2">
    <location>
        <begin position="27"/>
        <end position="49"/>
    </location>
</feature>
<dbReference type="Proteomes" id="UP001056386">
    <property type="component" value="Chromosome 1"/>
</dbReference>
<dbReference type="GeneID" id="45697043"/>
<keyword evidence="2" id="KW-0472">Membrane</keyword>
<dbReference type="RefSeq" id="WP_012734708.1">
    <property type="nucleotide sequence ID" value="NZ_CP021074.1"/>
</dbReference>
<organism evidence="4 6">
    <name type="scientific">Burkholderia glumae</name>
    <name type="common">Pseudomonas glumae</name>
    <dbReference type="NCBI Taxonomy" id="337"/>
    <lineage>
        <taxon>Bacteria</taxon>
        <taxon>Pseudomonadati</taxon>
        <taxon>Pseudomonadota</taxon>
        <taxon>Betaproteobacteria</taxon>
        <taxon>Burkholderiales</taxon>
        <taxon>Burkholderiaceae</taxon>
        <taxon>Burkholderia</taxon>
    </lineage>
</organism>